<keyword evidence="2" id="KW-1185">Reference proteome</keyword>
<evidence type="ECO:0000313" key="1">
    <source>
        <dbReference type="EMBL" id="KAA1175607.1"/>
    </source>
</evidence>
<proteinExistence type="predicted"/>
<sequence>MKRLLTFLIVIALVIVAGFKAAVWWFANERMAEARTGLEAWGVLDRGTIGSGLDGRLFLSDSSWQDFRLTRPLEVGKLEFDAGSPLNLITALVDPDSMPARWTLQAERLGLMLEATMFRNWVTAEGQTGEGELALFVLSCAPDSRQQLGSGDLMRMGITGISGEALLKQTPDGLHGELSTAGTGSIDVDWPGARLDLTAPDRLLANSPGPMNVTIRDGGLMRKVAAYCARENGLQPPQWAGQAAQALQRGFQARGLVASDQLVALYRQWLMEGGELTVKLDPAQPFLGIPVHGEADSGKLTGWSVFYNGAEVPDVYLQEQPAPPVVEVPAGPGDEGEELQPGEPGWHRDLVENAGNWVGRQVRVTLNNDNVVEGRLVGVTDRELEVARVVAGGEVAYPMQVRAIVGFEVWRLGRGE</sequence>
<dbReference type="RefSeq" id="WP_149598248.1">
    <property type="nucleotide sequence ID" value="NZ_VTUU01000001.1"/>
</dbReference>
<evidence type="ECO:0000313" key="2">
    <source>
        <dbReference type="Proteomes" id="UP000323161"/>
    </source>
</evidence>
<name>A0A5B0VLU0_9GAMM</name>
<protein>
    <submittedName>
        <fullName evidence="1">Acetylornithine deacetylase</fullName>
    </submittedName>
</protein>
<dbReference type="EMBL" id="VTUU01000001">
    <property type="protein sequence ID" value="KAA1175607.1"/>
    <property type="molecule type" value="Genomic_DNA"/>
</dbReference>
<comment type="caution">
    <text evidence="1">The sequence shown here is derived from an EMBL/GenBank/DDBJ whole genome shotgun (WGS) entry which is preliminary data.</text>
</comment>
<dbReference type="CDD" id="cd00600">
    <property type="entry name" value="Sm_like"/>
    <property type="match status" value="1"/>
</dbReference>
<gene>
    <name evidence="1" type="ORF">FWJ25_00260</name>
</gene>
<reference evidence="1 2" key="1">
    <citation type="submission" date="2019-08" db="EMBL/GenBank/DDBJ databases">
        <title>Marinobacter ZYF650 sp. nov., a marine bacterium isolated from seawater of the Mariana trench.</title>
        <authorList>
            <person name="Ahmad W."/>
        </authorList>
    </citation>
    <scope>NUCLEOTIDE SEQUENCE [LARGE SCALE GENOMIC DNA]</scope>
    <source>
        <strain evidence="1 2">ZYF650</strain>
    </source>
</reference>
<dbReference type="AlphaFoldDB" id="A0A5B0VLU0"/>
<organism evidence="1 2">
    <name type="scientific">Marinobacter salinexigens</name>
    <dbReference type="NCBI Taxonomy" id="2919747"/>
    <lineage>
        <taxon>Bacteria</taxon>
        <taxon>Pseudomonadati</taxon>
        <taxon>Pseudomonadota</taxon>
        <taxon>Gammaproteobacteria</taxon>
        <taxon>Pseudomonadales</taxon>
        <taxon>Marinobacteraceae</taxon>
        <taxon>Marinobacter</taxon>
    </lineage>
</organism>
<dbReference type="Proteomes" id="UP000323161">
    <property type="component" value="Unassembled WGS sequence"/>
</dbReference>
<accession>A0A5B0VLU0</accession>